<dbReference type="EMBL" id="FOUT01000011">
    <property type="protein sequence ID" value="SFN34991.1"/>
    <property type="molecule type" value="Genomic_DNA"/>
</dbReference>
<reference evidence="2" key="1">
    <citation type="submission" date="2016-10" db="EMBL/GenBank/DDBJ databases">
        <authorList>
            <person name="Varghese N."/>
            <person name="Submissions S."/>
        </authorList>
    </citation>
    <scope>NUCLEOTIDE SEQUENCE [LARGE SCALE GENOMIC DNA]</scope>
    <source>
        <strain evidence="2">DSM 4002</strain>
    </source>
</reference>
<name>A0A1I4YAA1_9FLAO</name>
<dbReference type="Proteomes" id="UP000182961">
    <property type="component" value="Unassembled WGS sequence"/>
</dbReference>
<dbReference type="RefSeq" id="WP_024982012.1">
    <property type="nucleotide sequence ID" value="NZ_CBCRUM010000016.1"/>
</dbReference>
<dbReference type="SUPFAM" id="SSF56784">
    <property type="entry name" value="HAD-like"/>
    <property type="match status" value="1"/>
</dbReference>
<dbReference type="InterPro" id="IPR022468">
    <property type="entry name" value="PhnX-like"/>
</dbReference>
<gene>
    <name evidence="1" type="ORF">SAMN05444143_11127</name>
</gene>
<keyword evidence="2" id="KW-1185">Reference proteome</keyword>
<dbReference type="AlphaFoldDB" id="A0A1I4YAA1"/>
<organism evidence="1 2">
    <name type="scientific">Flavobacterium succinicans</name>
    <dbReference type="NCBI Taxonomy" id="29536"/>
    <lineage>
        <taxon>Bacteria</taxon>
        <taxon>Pseudomonadati</taxon>
        <taxon>Bacteroidota</taxon>
        <taxon>Flavobacteriia</taxon>
        <taxon>Flavobacteriales</taxon>
        <taxon>Flavobacteriaceae</taxon>
        <taxon>Flavobacterium</taxon>
    </lineage>
</organism>
<dbReference type="NCBIfam" id="TIGR03351">
    <property type="entry name" value="PhnX-like"/>
    <property type="match status" value="1"/>
</dbReference>
<dbReference type="Gene3D" id="3.40.50.1000">
    <property type="entry name" value="HAD superfamily/HAD-like"/>
    <property type="match status" value="1"/>
</dbReference>
<dbReference type="InterPro" id="IPR023198">
    <property type="entry name" value="PGP-like_dom2"/>
</dbReference>
<dbReference type="InterPro" id="IPR023214">
    <property type="entry name" value="HAD_sf"/>
</dbReference>
<dbReference type="InterPro" id="IPR041492">
    <property type="entry name" value="HAD_2"/>
</dbReference>
<dbReference type="GO" id="GO:0008967">
    <property type="term" value="F:phosphoglycolate phosphatase activity"/>
    <property type="evidence" value="ECO:0007669"/>
    <property type="project" value="TreeGrafter"/>
</dbReference>
<dbReference type="PANTHER" id="PTHR43434:SF19">
    <property type="entry name" value="PHOSPHONOACETALDEHYDE HYDROLASE"/>
    <property type="match status" value="1"/>
</dbReference>
<dbReference type="Gene3D" id="1.10.150.240">
    <property type="entry name" value="Putative phosphatase, domain 2"/>
    <property type="match status" value="1"/>
</dbReference>
<dbReference type="Pfam" id="PF13419">
    <property type="entry name" value="HAD_2"/>
    <property type="match status" value="1"/>
</dbReference>
<evidence type="ECO:0000313" key="2">
    <source>
        <dbReference type="Proteomes" id="UP000182961"/>
    </source>
</evidence>
<sequence length="224" mass="24730">MKNIKLAVLDMAGTTVDEDNVVYKTLRNSVVKYGIEVDLETVLKYGAGKEKLKAITDVLEFLNQPTDKATTIFEDFSIALKNAYEELEVKPIVGVREFLDELRAKNIIVVLNTGYNSKTANQLLEKLGWKKGVQYDALITADDVVNGRPSPEMILKAMELFDIKDSKSVLKAGDSAIDIEEGKNANCGITIGVLSGAQTKEELEEANPDYIFDNITQISSLFVC</sequence>
<dbReference type="InterPro" id="IPR036412">
    <property type="entry name" value="HAD-like_sf"/>
</dbReference>
<dbReference type="NCBIfam" id="TIGR01549">
    <property type="entry name" value="HAD-SF-IA-v1"/>
    <property type="match status" value="1"/>
</dbReference>
<dbReference type="SFLD" id="SFLDS00003">
    <property type="entry name" value="Haloacid_Dehalogenase"/>
    <property type="match status" value="1"/>
</dbReference>
<dbReference type="InterPro" id="IPR006439">
    <property type="entry name" value="HAD-SF_hydro_IA"/>
</dbReference>
<dbReference type="eggNOG" id="COG0546">
    <property type="taxonomic scope" value="Bacteria"/>
</dbReference>
<dbReference type="GO" id="GO:0005829">
    <property type="term" value="C:cytosol"/>
    <property type="evidence" value="ECO:0007669"/>
    <property type="project" value="TreeGrafter"/>
</dbReference>
<accession>A0A1I4YAA1</accession>
<dbReference type="SFLD" id="SFLDG01129">
    <property type="entry name" value="C1.5:_HAD__Beta-PGM__Phosphata"/>
    <property type="match status" value="1"/>
</dbReference>
<keyword evidence="1" id="KW-0378">Hydrolase</keyword>
<protein>
    <submittedName>
        <fullName evidence="1">Phosphonatase-like hydrolase</fullName>
    </submittedName>
</protein>
<evidence type="ECO:0000313" key="1">
    <source>
        <dbReference type="EMBL" id="SFN34991.1"/>
    </source>
</evidence>
<dbReference type="GO" id="GO:0006281">
    <property type="term" value="P:DNA repair"/>
    <property type="evidence" value="ECO:0007669"/>
    <property type="project" value="TreeGrafter"/>
</dbReference>
<dbReference type="InterPro" id="IPR050155">
    <property type="entry name" value="HAD-like_hydrolase_sf"/>
</dbReference>
<dbReference type="PANTHER" id="PTHR43434">
    <property type="entry name" value="PHOSPHOGLYCOLATE PHOSPHATASE"/>
    <property type="match status" value="1"/>
</dbReference>
<proteinExistence type="predicted"/>